<dbReference type="InterPro" id="IPR011105">
    <property type="entry name" value="Cell_wall_hydrolase_SleB"/>
</dbReference>
<dbReference type="InterPro" id="IPR042047">
    <property type="entry name" value="SleB_dom1"/>
</dbReference>
<proteinExistence type="predicted"/>
<accession>A0A8S5QXY3</accession>
<organism evidence="2">
    <name type="scientific">Siphoviridae sp. ct9lR64</name>
    <dbReference type="NCBI Taxonomy" id="2826178"/>
    <lineage>
        <taxon>Viruses</taxon>
        <taxon>Duplodnaviria</taxon>
        <taxon>Heunggongvirae</taxon>
        <taxon>Uroviricota</taxon>
        <taxon>Caudoviricetes</taxon>
    </lineage>
</organism>
<dbReference type="Pfam" id="PF07486">
    <property type="entry name" value="Hydrolase_2"/>
    <property type="match status" value="1"/>
</dbReference>
<evidence type="ECO:0000313" key="2">
    <source>
        <dbReference type="EMBL" id="DAE23786.1"/>
    </source>
</evidence>
<name>A0A8S5QXY3_9CAUD</name>
<evidence type="ECO:0000259" key="1">
    <source>
        <dbReference type="Pfam" id="PF07486"/>
    </source>
</evidence>
<dbReference type="EMBL" id="BK015760">
    <property type="protein sequence ID" value="DAE23786.1"/>
    <property type="molecule type" value="Genomic_DNA"/>
</dbReference>
<dbReference type="Gene3D" id="1.10.10.2520">
    <property type="entry name" value="Cell wall hydrolase SleB, domain 1"/>
    <property type="match status" value="1"/>
</dbReference>
<sequence length="175" mass="19827">MKKKIIIILTIVLSFIFLSSMAKIPAEAQTIEASPEPCIDRVAYYKENPEELMSRVQPITDAKWLATVADSVAPDADNTCKLAVMQCIINRTKYSGFPNSIESVCSQKNQWQGYTATSTYSDSTYKLARELVDSIGEFRITPIETNMVYVRVGESGLYFRASWNETNEQYIPYYS</sequence>
<feature type="domain" description="Cell wall hydrolase SleB" evidence="1">
    <location>
        <begin position="80"/>
        <end position="151"/>
    </location>
</feature>
<dbReference type="GO" id="GO:0016787">
    <property type="term" value="F:hydrolase activity"/>
    <property type="evidence" value="ECO:0007669"/>
    <property type="project" value="UniProtKB-KW"/>
</dbReference>
<reference evidence="2" key="1">
    <citation type="journal article" date="2021" name="Proc. Natl. Acad. Sci. U.S.A.">
        <title>A Catalog of Tens of Thousands of Viruses from Human Metagenomes Reveals Hidden Associations with Chronic Diseases.</title>
        <authorList>
            <person name="Tisza M.J."/>
            <person name="Buck C.B."/>
        </authorList>
    </citation>
    <scope>NUCLEOTIDE SEQUENCE</scope>
    <source>
        <strain evidence="2">Ct9lR64</strain>
    </source>
</reference>
<keyword evidence="2" id="KW-0378">Hydrolase</keyword>
<protein>
    <submittedName>
        <fullName evidence="2">Cell Wall Hydrolase</fullName>
    </submittedName>
</protein>